<accession>A0ABR0B728</accession>
<keyword evidence="2" id="KW-1185">Reference proteome</keyword>
<protein>
    <submittedName>
        <fullName evidence="1">Uncharacterized protein</fullName>
    </submittedName>
</protein>
<reference evidence="1 2" key="1">
    <citation type="journal article" date="2023" name="Nucleic Acids Res.">
        <title>The hologenome of Daphnia magna reveals possible DNA methylation and microbiome-mediated evolution of the host genome.</title>
        <authorList>
            <person name="Chaturvedi A."/>
            <person name="Li X."/>
            <person name="Dhandapani V."/>
            <person name="Marshall H."/>
            <person name="Kissane S."/>
            <person name="Cuenca-Cambronero M."/>
            <person name="Asole G."/>
            <person name="Calvet F."/>
            <person name="Ruiz-Romero M."/>
            <person name="Marangio P."/>
            <person name="Guigo R."/>
            <person name="Rago D."/>
            <person name="Mirbahai L."/>
            <person name="Eastwood N."/>
            <person name="Colbourne J.K."/>
            <person name="Zhou J."/>
            <person name="Mallon E."/>
            <person name="Orsini L."/>
        </authorList>
    </citation>
    <scope>NUCLEOTIDE SEQUENCE [LARGE SCALE GENOMIC DNA]</scope>
    <source>
        <strain evidence="1">LRV0_1</strain>
    </source>
</reference>
<sequence length="72" mass="7909">MLPGLCLSMAEQALSLTAAGAIILTLENKPRLEYGPWTTKGRVKVIPVNAKMRALVTVKIHVLEQFSVINTY</sequence>
<organism evidence="1 2">
    <name type="scientific">Daphnia magna</name>
    <dbReference type="NCBI Taxonomy" id="35525"/>
    <lineage>
        <taxon>Eukaryota</taxon>
        <taxon>Metazoa</taxon>
        <taxon>Ecdysozoa</taxon>
        <taxon>Arthropoda</taxon>
        <taxon>Crustacea</taxon>
        <taxon>Branchiopoda</taxon>
        <taxon>Diplostraca</taxon>
        <taxon>Cladocera</taxon>
        <taxon>Anomopoda</taxon>
        <taxon>Daphniidae</taxon>
        <taxon>Daphnia</taxon>
    </lineage>
</organism>
<evidence type="ECO:0000313" key="2">
    <source>
        <dbReference type="Proteomes" id="UP001234178"/>
    </source>
</evidence>
<gene>
    <name evidence="1" type="ORF">OUZ56_029517</name>
</gene>
<dbReference type="EMBL" id="JAOYFB010000040">
    <property type="protein sequence ID" value="KAK4037484.1"/>
    <property type="molecule type" value="Genomic_DNA"/>
</dbReference>
<evidence type="ECO:0000313" key="1">
    <source>
        <dbReference type="EMBL" id="KAK4037484.1"/>
    </source>
</evidence>
<name>A0ABR0B728_9CRUS</name>
<proteinExistence type="predicted"/>
<comment type="caution">
    <text evidence="1">The sequence shown here is derived from an EMBL/GenBank/DDBJ whole genome shotgun (WGS) entry which is preliminary data.</text>
</comment>
<dbReference type="Proteomes" id="UP001234178">
    <property type="component" value="Unassembled WGS sequence"/>
</dbReference>